<evidence type="ECO:0000259" key="7">
    <source>
        <dbReference type="Pfam" id="PF00108"/>
    </source>
</evidence>
<dbReference type="Proteomes" id="UP000036932">
    <property type="component" value="Unassembled WGS sequence"/>
</dbReference>
<dbReference type="Pfam" id="PF02803">
    <property type="entry name" value="Thiolase_C"/>
    <property type="match status" value="1"/>
</dbReference>
<dbReference type="CDD" id="cd00751">
    <property type="entry name" value="thiolase"/>
    <property type="match status" value="1"/>
</dbReference>
<dbReference type="FunFam" id="3.40.47.10:FF:000010">
    <property type="entry name" value="Acetyl-CoA acetyltransferase (Thiolase)"/>
    <property type="match status" value="1"/>
</dbReference>
<dbReference type="InterPro" id="IPR020616">
    <property type="entry name" value="Thiolase_N"/>
</dbReference>
<dbReference type="PANTHER" id="PTHR18919">
    <property type="entry name" value="ACETYL-COA C-ACYLTRANSFERASE"/>
    <property type="match status" value="1"/>
</dbReference>
<evidence type="ECO:0000256" key="2">
    <source>
        <dbReference type="ARBA" id="ARBA00012705"/>
    </source>
</evidence>
<dbReference type="EC" id="2.3.1.9" evidence="2"/>
<dbReference type="PATRIC" id="fig|1705565.3.peg.4146"/>
<dbReference type="EMBL" id="LIUT01000001">
    <property type="protein sequence ID" value="KOR89570.1"/>
    <property type="molecule type" value="Genomic_DNA"/>
</dbReference>
<dbReference type="RefSeq" id="WP_054402608.1">
    <property type="nucleotide sequence ID" value="NZ_LIUT01000001.1"/>
</dbReference>
<dbReference type="GO" id="GO:0003985">
    <property type="term" value="F:acetyl-CoA C-acetyltransferase activity"/>
    <property type="evidence" value="ECO:0007669"/>
    <property type="project" value="UniProtKB-EC"/>
</dbReference>
<evidence type="ECO:0000313" key="9">
    <source>
        <dbReference type="EMBL" id="KOR89570.1"/>
    </source>
</evidence>
<dbReference type="SUPFAM" id="SSF53901">
    <property type="entry name" value="Thiolase-like"/>
    <property type="match status" value="2"/>
</dbReference>
<dbReference type="AlphaFoldDB" id="A0A0M1P5J1"/>
<evidence type="ECO:0000256" key="6">
    <source>
        <dbReference type="RuleBase" id="RU003557"/>
    </source>
</evidence>
<dbReference type="NCBIfam" id="TIGR01930">
    <property type="entry name" value="AcCoA-C-Actrans"/>
    <property type="match status" value="1"/>
</dbReference>
<evidence type="ECO:0000256" key="1">
    <source>
        <dbReference type="ARBA" id="ARBA00010982"/>
    </source>
</evidence>
<accession>A0A0M1P5J1</accession>
<evidence type="ECO:0000256" key="4">
    <source>
        <dbReference type="ARBA" id="ARBA00023315"/>
    </source>
</evidence>
<proteinExistence type="inferred from homology"/>
<dbReference type="InterPro" id="IPR002155">
    <property type="entry name" value="Thiolase"/>
</dbReference>
<gene>
    <name evidence="9" type="ORF">AM231_10755</name>
</gene>
<dbReference type="PANTHER" id="PTHR18919:SF107">
    <property type="entry name" value="ACETYL-COA ACETYLTRANSFERASE, CYTOSOLIC"/>
    <property type="match status" value="1"/>
</dbReference>
<sequence length="383" mass="40824">MTEAVIVMAKRTPIGRLGGVLSRVEPSSLVAPLIRHITGETKLPQGSIDDVIIGNVVGPGGNIARVAALEAGLPVTVPCVTIDRQCGSGLEAINIAARLIQSGAGEIYLAGGVESTSRAPWRMAKPETLMGMPQLYSRAPFTPSSYGDPDMGIAAENVATKYLITREEQDQYALKSHQKSITAQRTGRYQQEIVPLQVQGEWITTDECPRDDTSLDKLRKLPPIFLEEGTVTAGNACPLNDGAALVLIMSREKCEEYKLKPILRIVDAQAAGVDPNILGIGPVPAVQKVLHRQQLTVDDLDLVEFNEAFASQVLASLRELQIPEDKVNLGGGALAIGHPYGAAGAILMTRLCSEMLYNPYKRGLATLGIGGGMGIATLVEAVK</sequence>
<dbReference type="OrthoDB" id="9764892at2"/>
<organism evidence="9 10">
    <name type="scientific">Paenibacillus solani</name>
    <dbReference type="NCBI Taxonomy" id="1705565"/>
    <lineage>
        <taxon>Bacteria</taxon>
        <taxon>Bacillati</taxon>
        <taxon>Bacillota</taxon>
        <taxon>Bacilli</taxon>
        <taxon>Bacillales</taxon>
        <taxon>Paenibacillaceae</taxon>
        <taxon>Paenibacillus</taxon>
    </lineage>
</organism>
<evidence type="ECO:0000256" key="5">
    <source>
        <dbReference type="ARBA" id="ARBA00030755"/>
    </source>
</evidence>
<keyword evidence="3 6" id="KW-0808">Transferase</keyword>
<keyword evidence="4 6" id="KW-0012">Acyltransferase</keyword>
<dbReference type="InterPro" id="IPR020617">
    <property type="entry name" value="Thiolase_C"/>
</dbReference>
<keyword evidence="10" id="KW-1185">Reference proteome</keyword>
<protein>
    <recommendedName>
        <fullName evidence="2">acetyl-CoA C-acetyltransferase</fullName>
        <ecNumber evidence="2">2.3.1.9</ecNumber>
    </recommendedName>
    <alternativeName>
        <fullName evidence="5">Acetoacetyl-CoA thiolase</fullName>
    </alternativeName>
</protein>
<dbReference type="InterPro" id="IPR016039">
    <property type="entry name" value="Thiolase-like"/>
</dbReference>
<dbReference type="Gene3D" id="3.40.47.10">
    <property type="match status" value="2"/>
</dbReference>
<name>A0A0M1P5J1_9BACL</name>
<dbReference type="Pfam" id="PF00108">
    <property type="entry name" value="Thiolase_N"/>
    <property type="match status" value="1"/>
</dbReference>
<reference evidence="10" key="1">
    <citation type="submission" date="2015-08" db="EMBL/GenBank/DDBJ databases">
        <title>Genome sequencing project for genomic taxonomy and phylogenomics of Bacillus-like bacteria.</title>
        <authorList>
            <person name="Liu B."/>
            <person name="Wang J."/>
            <person name="Zhu Y."/>
            <person name="Liu G."/>
            <person name="Chen Q."/>
            <person name="Chen Z."/>
            <person name="Lan J."/>
            <person name="Che J."/>
            <person name="Ge C."/>
            <person name="Shi H."/>
            <person name="Pan Z."/>
            <person name="Liu X."/>
        </authorList>
    </citation>
    <scope>NUCLEOTIDE SEQUENCE [LARGE SCALE GENOMIC DNA]</scope>
    <source>
        <strain evidence="10">FJAT-22460</strain>
    </source>
</reference>
<evidence type="ECO:0000313" key="10">
    <source>
        <dbReference type="Proteomes" id="UP000036932"/>
    </source>
</evidence>
<feature type="domain" description="Thiolase N-terminal" evidence="7">
    <location>
        <begin position="5"/>
        <end position="252"/>
    </location>
</feature>
<evidence type="ECO:0000259" key="8">
    <source>
        <dbReference type="Pfam" id="PF02803"/>
    </source>
</evidence>
<dbReference type="PIRSF" id="PIRSF000429">
    <property type="entry name" value="Ac-CoA_Ac_transf"/>
    <property type="match status" value="1"/>
</dbReference>
<feature type="domain" description="Thiolase C-terminal" evidence="8">
    <location>
        <begin position="260"/>
        <end position="380"/>
    </location>
</feature>
<evidence type="ECO:0000256" key="3">
    <source>
        <dbReference type="ARBA" id="ARBA00022679"/>
    </source>
</evidence>
<comment type="similarity">
    <text evidence="1 6">Belongs to the thiolase-like superfamily. Thiolase family.</text>
</comment>
<comment type="caution">
    <text evidence="9">The sequence shown here is derived from an EMBL/GenBank/DDBJ whole genome shotgun (WGS) entry which is preliminary data.</text>
</comment>